<dbReference type="InterPro" id="IPR000922">
    <property type="entry name" value="Lectin_gal-bd_dom"/>
</dbReference>
<dbReference type="EMBL" id="JH767165">
    <property type="protein sequence ID" value="EQC32025.1"/>
    <property type="molecule type" value="Genomic_DNA"/>
</dbReference>
<evidence type="ECO:0000313" key="3">
    <source>
        <dbReference type="EMBL" id="EQC32025.1"/>
    </source>
</evidence>
<dbReference type="GeneID" id="19950951"/>
<feature type="signal peptide" evidence="1">
    <location>
        <begin position="1"/>
        <end position="26"/>
    </location>
</feature>
<proteinExistence type="predicted"/>
<dbReference type="AlphaFoldDB" id="T0QEN7"/>
<dbReference type="PROSITE" id="PS50228">
    <property type="entry name" value="SUEL_LECTIN"/>
    <property type="match status" value="1"/>
</dbReference>
<dbReference type="STRING" id="1156394.T0QEN7"/>
<accession>T0QEN7</accession>
<protein>
    <recommendedName>
        <fullName evidence="2">SUEL-type lectin domain-containing protein</fullName>
    </recommendedName>
</protein>
<keyword evidence="1" id="KW-0732">Signal</keyword>
<reference evidence="3 4" key="1">
    <citation type="submission" date="2012-04" db="EMBL/GenBank/DDBJ databases">
        <title>The Genome Sequence of Saprolegnia declina VS20.</title>
        <authorList>
            <consortium name="The Broad Institute Genome Sequencing Platform"/>
            <person name="Russ C."/>
            <person name="Nusbaum C."/>
            <person name="Tyler B."/>
            <person name="van West P."/>
            <person name="Dieguez-Uribeondo J."/>
            <person name="de Bruijn I."/>
            <person name="Tripathy S."/>
            <person name="Jiang R."/>
            <person name="Young S.K."/>
            <person name="Zeng Q."/>
            <person name="Gargeya S."/>
            <person name="Fitzgerald M."/>
            <person name="Haas B."/>
            <person name="Abouelleil A."/>
            <person name="Alvarado L."/>
            <person name="Arachchi H.M."/>
            <person name="Berlin A."/>
            <person name="Chapman S.B."/>
            <person name="Goldberg J."/>
            <person name="Griggs A."/>
            <person name="Gujja S."/>
            <person name="Hansen M."/>
            <person name="Howarth C."/>
            <person name="Imamovic A."/>
            <person name="Larimer J."/>
            <person name="McCowen C."/>
            <person name="Montmayeur A."/>
            <person name="Murphy C."/>
            <person name="Neiman D."/>
            <person name="Pearson M."/>
            <person name="Priest M."/>
            <person name="Roberts A."/>
            <person name="Saif S."/>
            <person name="Shea T."/>
            <person name="Sisk P."/>
            <person name="Sykes S."/>
            <person name="Wortman J."/>
            <person name="Nusbaum C."/>
            <person name="Birren B."/>
        </authorList>
    </citation>
    <scope>NUCLEOTIDE SEQUENCE [LARGE SCALE GENOMIC DNA]</scope>
    <source>
        <strain evidence="3 4">VS20</strain>
    </source>
</reference>
<dbReference type="InterPro" id="IPR043159">
    <property type="entry name" value="Lectin_gal-bd_sf"/>
</dbReference>
<dbReference type="InParanoid" id="T0QEN7"/>
<keyword evidence="4" id="KW-1185">Reference proteome</keyword>
<evidence type="ECO:0000259" key="2">
    <source>
        <dbReference type="PROSITE" id="PS50228"/>
    </source>
</evidence>
<gene>
    <name evidence="3" type="ORF">SDRG_10224</name>
</gene>
<dbReference type="RefSeq" id="XP_008614427.1">
    <property type="nucleotide sequence ID" value="XM_008616205.1"/>
</dbReference>
<evidence type="ECO:0000256" key="1">
    <source>
        <dbReference type="SAM" id="SignalP"/>
    </source>
</evidence>
<dbReference type="CDD" id="cd22842">
    <property type="entry name" value="Gal_Rha_Lectin_BGal"/>
    <property type="match status" value="1"/>
</dbReference>
<dbReference type="Pfam" id="PF02140">
    <property type="entry name" value="SUEL_Lectin"/>
    <property type="match status" value="1"/>
</dbReference>
<dbReference type="GO" id="GO:0030246">
    <property type="term" value="F:carbohydrate binding"/>
    <property type="evidence" value="ECO:0007669"/>
    <property type="project" value="InterPro"/>
</dbReference>
<feature type="chain" id="PRO_5004583275" description="SUEL-type lectin domain-containing protein" evidence="1">
    <location>
        <begin position="27"/>
        <end position="132"/>
    </location>
</feature>
<dbReference type="Gene3D" id="2.60.120.740">
    <property type="match status" value="1"/>
</dbReference>
<feature type="domain" description="SUEL-type lectin" evidence="2">
    <location>
        <begin position="37"/>
        <end position="122"/>
    </location>
</feature>
<dbReference type="eggNOG" id="KOG0496">
    <property type="taxonomic scope" value="Eukaryota"/>
</dbReference>
<dbReference type="VEuPathDB" id="FungiDB:SDRG_10224"/>
<dbReference type="Proteomes" id="UP000030762">
    <property type="component" value="Unassembled WGS sequence"/>
</dbReference>
<dbReference type="OrthoDB" id="1100386at2759"/>
<sequence length="132" mass="13698">MKVFPYGRQLSLTLPLLLLKAQRGRAQALGSIIGGSASEGDSLSFVCPTGEVVGKVLFASYGTPTGGLPNYAVGWCDAATSVAVVQSACIGNKACDVAVDSAVFGDPCFGTYKQLDVALQCVDENRTTSWVT</sequence>
<dbReference type="PANTHER" id="PTHR46780">
    <property type="entry name" value="PROTEIN EVA-1"/>
    <property type="match status" value="1"/>
</dbReference>
<evidence type="ECO:0000313" key="4">
    <source>
        <dbReference type="Proteomes" id="UP000030762"/>
    </source>
</evidence>
<name>T0QEN7_SAPDV</name>
<organism evidence="3 4">
    <name type="scientific">Saprolegnia diclina (strain VS20)</name>
    <dbReference type="NCBI Taxonomy" id="1156394"/>
    <lineage>
        <taxon>Eukaryota</taxon>
        <taxon>Sar</taxon>
        <taxon>Stramenopiles</taxon>
        <taxon>Oomycota</taxon>
        <taxon>Saprolegniomycetes</taxon>
        <taxon>Saprolegniales</taxon>
        <taxon>Saprolegniaceae</taxon>
        <taxon>Saprolegnia</taxon>
    </lineage>
</organism>